<dbReference type="EMBL" id="CAJOBC010003281">
    <property type="protein sequence ID" value="CAF3775668.1"/>
    <property type="molecule type" value="Genomic_DNA"/>
</dbReference>
<reference evidence="2" key="1">
    <citation type="submission" date="2021-02" db="EMBL/GenBank/DDBJ databases">
        <authorList>
            <person name="Nowell W R."/>
        </authorList>
    </citation>
    <scope>NUCLEOTIDE SEQUENCE</scope>
</reference>
<dbReference type="InterPro" id="IPR027417">
    <property type="entry name" value="P-loop_NTPase"/>
</dbReference>
<dbReference type="EMBL" id="CAJNOQ010003281">
    <property type="protein sequence ID" value="CAF1004322.1"/>
    <property type="molecule type" value="Genomic_DNA"/>
</dbReference>
<dbReference type="SUPFAM" id="SSF52540">
    <property type="entry name" value="P-loop containing nucleoside triphosphate hydrolases"/>
    <property type="match status" value="1"/>
</dbReference>
<evidence type="ECO:0000313" key="4">
    <source>
        <dbReference type="Proteomes" id="UP000663829"/>
    </source>
</evidence>
<evidence type="ECO:0000256" key="1">
    <source>
        <dbReference type="SAM" id="MobiDB-lite"/>
    </source>
</evidence>
<gene>
    <name evidence="2" type="ORF">GPM918_LOCUS13927</name>
    <name evidence="3" type="ORF">SRO942_LOCUS13927</name>
</gene>
<dbReference type="AlphaFoldDB" id="A0A814H4G5"/>
<feature type="region of interest" description="Disordered" evidence="1">
    <location>
        <begin position="77"/>
        <end position="116"/>
    </location>
</feature>
<keyword evidence="4" id="KW-1185">Reference proteome</keyword>
<dbReference type="Pfam" id="PF00612">
    <property type="entry name" value="IQ"/>
    <property type="match status" value="2"/>
</dbReference>
<dbReference type="InterPro" id="IPR000048">
    <property type="entry name" value="IQ_motif_EF-hand-BS"/>
</dbReference>
<feature type="compositionally biased region" description="Basic and acidic residues" evidence="1">
    <location>
        <begin position="77"/>
        <end position="88"/>
    </location>
</feature>
<accession>A0A814H4G5</accession>
<dbReference type="SMART" id="SM00015">
    <property type="entry name" value="IQ"/>
    <property type="match status" value="2"/>
</dbReference>
<dbReference type="PROSITE" id="PS50096">
    <property type="entry name" value="IQ"/>
    <property type="match status" value="2"/>
</dbReference>
<dbReference type="OrthoDB" id="252964at2759"/>
<feature type="region of interest" description="Disordered" evidence="1">
    <location>
        <begin position="37"/>
        <end position="56"/>
    </location>
</feature>
<protein>
    <submittedName>
        <fullName evidence="2">Uncharacterized protein</fullName>
    </submittedName>
</protein>
<dbReference type="CDD" id="cd23767">
    <property type="entry name" value="IQCD"/>
    <property type="match status" value="1"/>
</dbReference>
<dbReference type="Proteomes" id="UP000663829">
    <property type="component" value="Unassembled WGS sequence"/>
</dbReference>
<name>A0A814H4G5_9BILA</name>
<dbReference type="Gene3D" id="1.20.5.190">
    <property type="match status" value="2"/>
</dbReference>
<evidence type="ECO:0000313" key="3">
    <source>
        <dbReference type="EMBL" id="CAF3775668.1"/>
    </source>
</evidence>
<comment type="caution">
    <text evidence="2">The sequence shown here is derived from an EMBL/GenBank/DDBJ whole genome shotgun (WGS) entry which is preliminary data.</text>
</comment>
<organism evidence="2 4">
    <name type="scientific">Didymodactylos carnosus</name>
    <dbReference type="NCBI Taxonomy" id="1234261"/>
    <lineage>
        <taxon>Eukaryota</taxon>
        <taxon>Metazoa</taxon>
        <taxon>Spiralia</taxon>
        <taxon>Gnathifera</taxon>
        <taxon>Rotifera</taxon>
        <taxon>Eurotatoria</taxon>
        <taxon>Bdelloidea</taxon>
        <taxon>Philodinida</taxon>
        <taxon>Philodinidae</taxon>
        <taxon>Didymodactylos</taxon>
    </lineage>
</organism>
<dbReference type="Proteomes" id="UP000681722">
    <property type="component" value="Unassembled WGS sequence"/>
</dbReference>
<sequence length="140" mass="16193">MKIKTTAYFVDHEHHIERENTRLSDDFHLDEYKDQQENFKNDDEDNDEMMADDKSMDKAATTIQATYRGYKIRKELVTGEKPGSEQQKEGGQQEYEQERNKNILSPSAEGNKLQTGEDAAAAVVIQAAYRGYRVRKDLDK</sequence>
<evidence type="ECO:0000313" key="2">
    <source>
        <dbReference type="EMBL" id="CAF1004322.1"/>
    </source>
</evidence>
<proteinExistence type="predicted"/>